<dbReference type="PROSITE" id="PS50082">
    <property type="entry name" value="WD_REPEATS_2"/>
    <property type="match status" value="14"/>
</dbReference>
<accession>A0A0C2X2J0</accession>
<dbReference type="InterPro" id="IPR015943">
    <property type="entry name" value="WD40/YVTN_repeat-like_dom_sf"/>
</dbReference>
<feature type="repeat" description="WD" evidence="3">
    <location>
        <begin position="1084"/>
        <end position="1125"/>
    </location>
</feature>
<keyword evidence="5" id="KW-0472">Membrane</keyword>
<dbReference type="Gene3D" id="2.130.10.10">
    <property type="entry name" value="YVTN repeat-like/Quinoprotein amine dehydrogenase"/>
    <property type="match status" value="5"/>
</dbReference>
<dbReference type="Pfam" id="PF24883">
    <property type="entry name" value="NPHP3_N"/>
    <property type="match status" value="1"/>
</dbReference>
<evidence type="ECO:0000256" key="4">
    <source>
        <dbReference type="SAM" id="MobiDB-lite"/>
    </source>
</evidence>
<dbReference type="GO" id="GO:0005634">
    <property type="term" value="C:nucleus"/>
    <property type="evidence" value="ECO:0007669"/>
    <property type="project" value="TreeGrafter"/>
</dbReference>
<evidence type="ECO:0000256" key="1">
    <source>
        <dbReference type="ARBA" id="ARBA00022574"/>
    </source>
</evidence>
<dbReference type="SUPFAM" id="SSF50978">
    <property type="entry name" value="WD40 repeat-like"/>
    <property type="match status" value="2"/>
</dbReference>
<name>A0A0C2X2J0_SERVB</name>
<feature type="repeat" description="WD" evidence="3">
    <location>
        <begin position="611"/>
        <end position="652"/>
    </location>
</feature>
<sequence length="1279" mass="140544">MELSCPVRECMEGTREDVIATVLDWVVDYNAANIFWLKGHPGVGKSAIATSLVEKLRRSERLGSSFFFQRAKADSMTPNALWRIVAYDLAHRYPKMGKHLIAALEKDESLVTIANSDELFRGLVQTPIMADKDINEETAAVVVIDALDECGGLDGRHSTHRINLMRTFKRWSTLPKRLKIVVTSRTEPDVVQAFSTIGHESFEVLSGSLVHFQSSEDIERFLKYHLSQIAAQSHGALPTDWPGHQNIKWLTRIAAGLFIWADTAIQFLKQGEPQEQLNHILGGASMGGLATLFSSILGASFREPSEKVIKSFHAIVGTIILAKDPLPAASLAHLCSVDFSTLSYIRNGLQSLTGSGEVLRFSHLSFMDFLIDPKQCRSAFWIDLPKQKRELTLSCLKIMKAHLRFNICEIKSSHGRNKDIVDLDQRVKECIPYHVSYSAHHWAEHLKEAEFDTEILGYIEYFMKNQFLFWLEVLSLTKRVNIASYMILLLIGWLRIGKQSDMMAVDMKKFLAAFGSVISQSMPHIYISALAFSPQNSLVFREYTKCYPQRVQIERGGHKEWPAIQKVVQGHQDMVLSVAFSPNGKRIVSGSEDRTIRVWDAETAEMVAGPFKGHTGSVNSVAVSPDGTRAVSGSGDTTLRVWDIETAEMIAGPFEGHNERINSVKFSPDGTRVISGSEDKTIRIWDAETAEMLVGPFEGHTASVSSVAFSPNGTRIVSGSWDSTIRVWNAANAEMVAGIFEGHNDVVTSVTFSPDGTRIVSGSYDGKIRVWDAETLKLIARPFEGHAYSVMSVEFSGDGTRIVSGSTDMTIRVWDATTTEMIVGPLDGHKMGVASVAFSPDGTTIVSGSHDATIRIWGTDNAEMITGTLEGPKHCVNSVSFSPDGTRITFGSADSTVQVWDPKTAGIVACSVKEHTDAVTSVAFSLDGTRIVSGSWDSTIRVWNAANAEMVAGPFEGHTNWVTSVAFSPDGKHIVSGSYDETIRLWNAKTSEMVAGPFEGHTWVVTSVAFSPDGARIVSGSEDQTIRIWDAESAEMLAESLDGHTRAVNAVAFSLDGTRIVSGSDDRTVRVWDAETLKIIARPFEGHTGDVISVAYSPDGTRIVSGSYDRTIRVWDARTSEMVAGPLMGHVGTVFSVAFSPDGARVVSGSEDEIIRIWHITASSLPSFADTSKLVDGWILGPNSELLFSVPPALQMGLFRPGNTLVIGQCLVTKLNLEHFVHGEDWIRCRDPLPEQAIHGQQVSIAISTIVRNAKRKVSLHDREEEQDARASGQKRIKI</sequence>
<keyword evidence="2" id="KW-0677">Repeat</keyword>
<dbReference type="InterPro" id="IPR027417">
    <property type="entry name" value="P-loop_NTPase"/>
</dbReference>
<feature type="repeat" description="WD" evidence="3">
    <location>
        <begin position="654"/>
        <end position="695"/>
    </location>
</feature>
<evidence type="ECO:0000256" key="3">
    <source>
        <dbReference type="PROSITE-ProRule" id="PRU00221"/>
    </source>
</evidence>
<dbReference type="GO" id="GO:1990234">
    <property type="term" value="C:transferase complex"/>
    <property type="evidence" value="ECO:0007669"/>
    <property type="project" value="UniProtKB-ARBA"/>
</dbReference>
<feature type="domain" description="Nephrocystin 3-like N-terminal" evidence="6">
    <location>
        <begin position="21"/>
        <end position="185"/>
    </location>
</feature>
<gene>
    <name evidence="7" type="ORF">M408DRAFT_77303</name>
</gene>
<feature type="repeat" description="WD" evidence="3">
    <location>
        <begin position="1041"/>
        <end position="1082"/>
    </location>
</feature>
<protein>
    <recommendedName>
        <fullName evidence="6">Nephrocystin 3-like N-terminal domain-containing protein</fullName>
    </recommendedName>
</protein>
<feature type="region of interest" description="Disordered" evidence="4">
    <location>
        <begin position="1258"/>
        <end position="1279"/>
    </location>
</feature>
<evidence type="ECO:0000259" key="6">
    <source>
        <dbReference type="Pfam" id="PF24883"/>
    </source>
</evidence>
<evidence type="ECO:0000256" key="5">
    <source>
        <dbReference type="SAM" id="Phobius"/>
    </source>
</evidence>
<keyword evidence="5" id="KW-1133">Transmembrane helix</keyword>
<dbReference type="InterPro" id="IPR019775">
    <property type="entry name" value="WD40_repeat_CS"/>
</dbReference>
<feature type="repeat" description="WD" evidence="3">
    <location>
        <begin position="568"/>
        <end position="609"/>
    </location>
</feature>
<dbReference type="SMART" id="SM00320">
    <property type="entry name" value="WD40"/>
    <property type="match status" value="14"/>
</dbReference>
<dbReference type="InterPro" id="IPR001680">
    <property type="entry name" value="WD40_rpt"/>
</dbReference>
<feature type="repeat" description="WD" evidence="3">
    <location>
        <begin position="912"/>
        <end position="953"/>
    </location>
</feature>
<feature type="repeat" description="WD" evidence="3">
    <location>
        <begin position="955"/>
        <end position="996"/>
    </location>
</feature>
<feature type="repeat" description="WD" evidence="3">
    <location>
        <begin position="869"/>
        <end position="901"/>
    </location>
</feature>
<feature type="repeat" description="WD" evidence="3">
    <location>
        <begin position="783"/>
        <end position="824"/>
    </location>
</feature>
<evidence type="ECO:0000313" key="8">
    <source>
        <dbReference type="Proteomes" id="UP000054097"/>
    </source>
</evidence>
<evidence type="ECO:0000256" key="2">
    <source>
        <dbReference type="ARBA" id="ARBA00022737"/>
    </source>
</evidence>
<feature type="transmembrane region" description="Helical" evidence="5">
    <location>
        <begin position="510"/>
        <end position="532"/>
    </location>
</feature>
<feature type="repeat" description="WD" evidence="3">
    <location>
        <begin position="998"/>
        <end position="1039"/>
    </location>
</feature>
<dbReference type="OrthoDB" id="538223at2759"/>
<dbReference type="InterPro" id="IPR036322">
    <property type="entry name" value="WD40_repeat_dom_sf"/>
</dbReference>
<dbReference type="HOGENOM" id="CLU_000288_6_3_1"/>
<dbReference type="PROSITE" id="PS00678">
    <property type="entry name" value="WD_REPEATS_1"/>
    <property type="match status" value="9"/>
</dbReference>
<reference evidence="7 8" key="1">
    <citation type="submission" date="2014-04" db="EMBL/GenBank/DDBJ databases">
        <authorList>
            <consortium name="DOE Joint Genome Institute"/>
            <person name="Kuo A."/>
            <person name="Zuccaro A."/>
            <person name="Kohler A."/>
            <person name="Nagy L.G."/>
            <person name="Floudas D."/>
            <person name="Copeland A."/>
            <person name="Barry K.W."/>
            <person name="Cichocki N."/>
            <person name="Veneault-Fourrey C."/>
            <person name="LaButti K."/>
            <person name="Lindquist E.A."/>
            <person name="Lipzen A."/>
            <person name="Lundell T."/>
            <person name="Morin E."/>
            <person name="Murat C."/>
            <person name="Sun H."/>
            <person name="Tunlid A."/>
            <person name="Henrissat B."/>
            <person name="Grigoriev I.V."/>
            <person name="Hibbett D.S."/>
            <person name="Martin F."/>
            <person name="Nordberg H.P."/>
            <person name="Cantor M.N."/>
            <person name="Hua S.X."/>
        </authorList>
    </citation>
    <scope>NUCLEOTIDE SEQUENCE [LARGE SCALE GENOMIC DNA]</scope>
    <source>
        <strain evidence="7 8">MAFF 305830</strain>
    </source>
</reference>
<feature type="repeat" description="WD" evidence="3">
    <location>
        <begin position="697"/>
        <end position="738"/>
    </location>
</feature>
<dbReference type="PRINTS" id="PR00320">
    <property type="entry name" value="GPROTEINBRPT"/>
</dbReference>
<dbReference type="Proteomes" id="UP000054097">
    <property type="component" value="Unassembled WGS sequence"/>
</dbReference>
<dbReference type="EMBL" id="KN824334">
    <property type="protein sequence ID" value="KIM23652.1"/>
    <property type="molecule type" value="Genomic_DNA"/>
</dbReference>
<dbReference type="PANTHER" id="PTHR22847:SF637">
    <property type="entry name" value="WD REPEAT DOMAIN 5B"/>
    <property type="match status" value="1"/>
</dbReference>
<dbReference type="InterPro" id="IPR020472">
    <property type="entry name" value="WD40_PAC1"/>
</dbReference>
<keyword evidence="8" id="KW-1185">Reference proteome</keyword>
<reference evidence="8" key="2">
    <citation type="submission" date="2015-01" db="EMBL/GenBank/DDBJ databases">
        <title>Evolutionary Origins and Diversification of the Mycorrhizal Mutualists.</title>
        <authorList>
            <consortium name="DOE Joint Genome Institute"/>
            <consortium name="Mycorrhizal Genomics Consortium"/>
            <person name="Kohler A."/>
            <person name="Kuo A."/>
            <person name="Nagy L.G."/>
            <person name="Floudas D."/>
            <person name="Copeland A."/>
            <person name="Barry K.W."/>
            <person name="Cichocki N."/>
            <person name="Veneault-Fourrey C."/>
            <person name="LaButti K."/>
            <person name="Lindquist E.A."/>
            <person name="Lipzen A."/>
            <person name="Lundell T."/>
            <person name="Morin E."/>
            <person name="Murat C."/>
            <person name="Riley R."/>
            <person name="Ohm R."/>
            <person name="Sun H."/>
            <person name="Tunlid A."/>
            <person name="Henrissat B."/>
            <person name="Grigoriev I.V."/>
            <person name="Hibbett D.S."/>
            <person name="Martin F."/>
        </authorList>
    </citation>
    <scope>NUCLEOTIDE SEQUENCE [LARGE SCALE GENOMIC DNA]</scope>
    <source>
        <strain evidence="8">MAFF 305830</strain>
    </source>
</reference>
<dbReference type="Gene3D" id="3.40.50.300">
    <property type="entry name" value="P-loop containing nucleotide triphosphate hydrolases"/>
    <property type="match status" value="1"/>
</dbReference>
<feature type="repeat" description="WD" evidence="3">
    <location>
        <begin position="826"/>
        <end position="867"/>
    </location>
</feature>
<dbReference type="InterPro" id="IPR056884">
    <property type="entry name" value="NPHP3-like_N"/>
</dbReference>
<dbReference type="AlphaFoldDB" id="A0A0C2X2J0"/>
<feature type="transmembrane region" description="Helical" evidence="5">
    <location>
        <begin position="482"/>
        <end position="498"/>
    </location>
</feature>
<dbReference type="Pfam" id="PF00400">
    <property type="entry name" value="WD40"/>
    <property type="match status" value="14"/>
</dbReference>
<keyword evidence="1 3" id="KW-0853">WD repeat</keyword>
<feature type="repeat" description="WD" evidence="3">
    <location>
        <begin position="1127"/>
        <end position="1168"/>
    </location>
</feature>
<keyword evidence="5" id="KW-0812">Transmembrane</keyword>
<dbReference type="STRING" id="933852.A0A0C2X2J0"/>
<dbReference type="SUPFAM" id="SSF52540">
    <property type="entry name" value="P-loop containing nucleoside triphosphate hydrolases"/>
    <property type="match status" value="1"/>
</dbReference>
<organism evidence="7 8">
    <name type="scientific">Serendipita vermifera MAFF 305830</name>
    <dbReference type="NCBI Taxonomy" id="933852"/>
    <lineage>
        <taxon>Eukaryota</taxon>
        <taxon>Fungi</taxon>
        <taxon>Dikarya</taxon>
        <taxon>Basidiomycota</taxon>
        <taxon>Agaricomycotina</taxon>
        <taxon>Agaricomycetes</taxon>
        <taxon>Sebacinales</taxon>
        <taxon>Serendipitaceae</taxon>
        <taxon>Serendipita</taxon>
    </lineage>
</organism>
<dbReference type="PROSITE" id="PS50294">
    <property type="entry name" value="WD_REPEATS_REGION"/>
    <property type="match status" value="14"/>
</dbReference>
<evidence type="ECO:0000313" key="7">
    <source>
        <dbReference type="EMBL" id="KIM23652.1"/>
    </source>
</evidence>
<dbReference type="CDD" id="cd00200">
    <property type="entry name" value="WD40"/>
    <property type="match status" value="2"/>
</dbReference>
<dbReference type="PANTHER" id="PTHR22847">
    <property type="entry name" value="WD40 REPEAT PROTEIN"/>
    <property type="match status" value="1"/>
</dbReference>
<proteinExistence type="predicted"/>
<feature type="repeat" description="WD" evidence="3">
    <location>
        <begin position="740"/>
        <end position="781"/>
    </location>
</feature>